<dbReference type="AlphaFoldDB" id="A0A4U8TE35"/>
<evidence type="ECO:0000313" key="1">
    <source>
        <dbReference type="EMBL" id="TLD98153.1"/>
    </source>
</evidence>
<dbReference type="Proteomes" id="UP000029861">
    <property type="component" value="Unassembled WGS sequence"/>
</dbReference>
<dbReference type="RefSeq" id="WP_034320492.1">
    <property type="nucleotide sequence ID" value="NZ_FZND01000016.1"/>
</dbReference>
<name>A0A4U8TE35_9HELI</name>
<evidence type="ECO:0000313" key="2">
    <source>
        <dbReference type="Proteomes" id="UP000029861"/>
    </source>
</evidence>
<reference evidence="1 2" key="1">
    <citation type="journal article" date="2014" name="Genome Announc.">
        <title>Draft genome sequences of eight enterohepatic helicobacter species isolated from both laboratory and wild rodents.</title>
        <authorList>
            <person name="Sheh A."/>
            <person name="Shen Z."/>
            <person name="Fox J.G."/>
        </authorList>
    </citation>
    <scope>NUCLEOTIDE SEQUENCE [LARGE SCALE GENOMIC DNA]</scope>
    <source>
        <strain evidence="1 2">ATCC 49310</strain>
    </source>
</reference>
<sequence length="78" mass="8725">MSNSNKEMINKFKDYADIADASYAMLDLLMASLNIAHGMKKIKLNGEISNCWAIGLKEQIRIQPMPAVSKHDLCKILS</sequence>
<organism evidence="1 2">
    <name type="scientific">Helicobacter trogontum</name>
    <dbReference type="NCBI Taxonomy" id="50960"/>
    <lineage>
        <taxon>Bacteria</taxon>
        <taxon>Pseudomonadati</taxon>
        <taxon>Campylobacterota</taxon>
        <taxon>Epsilonproteobacteria</taxon>
        <taxon>Campylobacterales</taxon>
        <taxon>Helicobacteraceae</taxon>
        <taxon>Helicobacter</taxon>
    </lineage>
</organism>
<comment type="caution">
    <text evidence="1">The sequence shown here is derived from an EMBL/GenBank/DDBJ whole genome shotgun (WGS) entry which is preliminary data.</text>
</comment>
<gene>
    <name evidence="1" type="ORF">LS80_005925</name>
</gene>
<proteinExistence type="predicted"/>
<dbReference type="EMBL" id="JRPK02000016">
    <property type="protein sequence ID" value="TLD98153.1"/>
    <property type="molecule type" value="Genomic_DNA"/>
</dbReference>
<protein>
    <submittedName>
        <fullName evidence="1">Uncharacterized protein</fullName>
    </submittedName>
</protein>
<accession>A0A4U8TE35</accession>